<feature type="transmembrane region" description="Helical" evidence="1">
    <location>
        <begin position="142"/>
        <end position="160"/>
    </location>
</feature>
<keyword evidence="1" id="KW-0812">Transmembrane</keyword>
<dbReference type="Proteomes" id="UP000531950">
    <property type="component" value="Unassembled WGS sequence"/>
</dbReference>
<keyword evidence="1" id="KW-1133">Transmembrane helix</keyword>
<gene>
    <name evidence="2" type="ORF">HX822_30985</name>
</gene>
<comment type="caution">
    <text evidence="2">The sequence shown here is derived from an EMBL/GenBank/DDBJ whole genome shotgun (WGS) entry which is preliminary data.</text>
</comment>
<feature type="transmembrane region" description="Helical" evidence="1">
    <location>
        <begin position="72"/>
        <end position="93"/>
    </location>
</feature>
<feature type="transmembrane region" description="Helical" evidence="1">
    <location>
        <begin position="42"/>
        <end position="63"/>
    </location>
</feature>
<reference evidence="2 3" key="1">
    <citation type="submission" date="2020-04" db="EMBL/GenBank/DDBJ databases">
        <title>Molecular characterization of pseudomonads from Agaricus bisporus reveal novel blotch 2 pathogens in Western Europe.</title>
        <authorList>
            <person name="Taparia T."/>
            <person name="Krijger M."/>
            <person name="Haynes E."/>
            <person name="Elpinstone J.G."/>
            <person name="Noble R."/>
            <person name="Van Der Wolf J."/>
        </authorList>
    </citation>
    <scope>NUCLEOTIDE SEQUENCE [LARGE SCALE GENOMIC DNA]</scope>
    <source>
        <strain evidence="2 3">IPO3782</strain>
    </source>
</reference>
<feature type="transmembrane region" description="Helical" evidence="1">
    <location>
        <begin position="180"/>
        <end position="200"/>
    </location>
</feature>
<evidence type="ECO:0000313" key="3">
    <source>
        <dbReference type="Proteomes" id="UP000531950"/>
    </source>
</evidence>
<keyword evidence="1" id="KW-0472">Membrane</keyword>
<protein>
    <submittedName>
        <fullName evidence="2">Pr6Pr family membrane protein</fullName>
    </submittedName>
</protein>
<dbReference type="InterPro" id="IPR049713">
    <property type="entry name" value="Pr6Pr-like"/>
</dbReference>
<evidence type="ECO:0000256" key="1">
    <source>
        <dbReference type="SAM" id="Phobius"/>
    </source>
</evidence>
<feature type="transmembrane region" description="Helical" evidence="1">
    <location>
        <begin position="113"/>
        <end position="130"/>
    </location>
</feature>
<dbReference type="EMBL" id="JACARG010000081">
    <property type="protein sequence ID" value="NWE17383.1"/>
    <property type="molecule type" value="Genomic_DNA"/>
</dbReference>
<organism evidence="2 3">
    <name type="scientific">Pseudomonas yamanorum</name>
    <dbReference type="NCBI Taxonomy" id="515393"/>
    <lineage>
        <taxon>Bacteria</taxon>
        <taxon>Pseudomonadati</taxon>
        <taxon>Pseudomonadota</taxon>
        <taxon>Gammaproteobacteria</taxon>
        <taxon>Pseudomonadales</taxon>
        <taxon>Pseudomonadaceae</taxon>
        <taxon>Pseudomonas</taxon>
    </lineage>
</organism>
<dbReference type="RefSeq" id="WP_177079931.1">
    <property type="nucleotide sequence ID" value="NZ_JACARG010000081.1"/>
</dbReference>
<accession>A0A7Y8EMH0</accession>
<sequence>MKRHLIGLAALGGWAGLALQQYIIFYFRWVDGASLLPGLVNFFSFFTVLTNTLVAVVLTHAWVQRPTAASRFFLGPAVSSGIAVSIVVVSLAYSLLLRHMWAPAGVQFVADELLHDVMPLVFVVYWWCCVPKGSLRLKHIGLWVIYPLVYFAYALLRGYVWGLYQYPFIDVDKLGYPQVFINAGGILAGFVLVALAVVGLDKFLARPRG</sequence>
<name>A0A7Y8EMH0_9PSED</name>
<proteinExistence type="predicted"/>
<dbReference type="NCBIfam" id="NF038065">
    <property type="entry name" value="Pr6Pr"/>
    <property type="match status" value="1"/>
</dbReference>
<dbReference type="AlphaFoldDB" id="A0A7Y8EMH0"/>
<evidence type="ECO:0000313" key="2">
    <source>
        <dbReference type="EMBL" id="NWE17383.1"/>
    </source>
</evidence>